<dbReference type="Pfam" id="PF02107">
    <property type="entry name" value="FlgH"/>
    <property type="match status" value="1"/>
</dbReference>
<evidence type="ECO:0000256" key="9">
    <source>
        <dbReference type="SAM" id="SignalP"/>
    </source>
</evidence>
<keyword evidence="7 8" id="KW-0975">Bacterial flagellum</keyword>
<accession>L7VXU4</accession>
<evidence type="ECO:0000256" key="7">
    <source>
        <dbReference type="ARBA" id="ARBA00023143"/>
    </source>
</evidence>
<dbReference type="GO" id="GO:0009427">
    <property type="term" value="C:bacterial-type flagellum basal body, distal rod, L ring"/>
    <property type="evidence" value="ECO:0007669"/>
    <property type="project" value="InterPro"/>
</dbReference>
<feature type="chain" id="PRO_5008967146" description="Flagellar L-ring protein" evidence="9">
    <location>
        <begin position="23"/>
        <end position="232"/>
    </location>
</feature>
<comment type="subunit">
    <text evidence="4 8">The basal body constitutes a major portion of the flagellar organelle and consists of four rings (L,P,S, and M) mounted on a central rod.</text>
</comment>
<feature type="signal peptide" evidence="9">
    <location>
        <begin position="1"/>
        <end position="22"/>
    </location>
</feature>
<comment type="subcellular location">
    <subcellularLocation>
        <location evidence="8">Cell outer membrane</location>
        <topology evidence="8">Lipid-anchor</topology>
    </subcellularLocation>
    <subcellularLocation>
        <location evidence="8">Bacterial flagellum basal body</location>
    </subcellularLocation>
    <subcellularLocation>
        <location evidence="2">Membrane</location>
    </subcellularLocation>
</comment>
<dbReference type="InterPro" id="IPR000527">
    <property type="entry name" value="Flag_Lring"/>
</dbReference>
<dbReference type="PANTHER" id="PTHR34933">
    <property type="entry name" value="FLAGELLAR L-RING PROTEIN"/>
    <property type="match status" value="1"/>
</dbReference>
<keyword evidence="5 8" id="KW-0732">Signal</keyword>
<dbReference type="HAMAP" id="MF_00415">
    <property type="entry name" value="FlgH"/>
    <property type="match status" value="1"/>
</dbReference>
<keyword evidence="10" id="KW-0969">Cilium</keyword>
<keyword evidence="10" id="KW-0282">Flagellum</keyword>
<evidence type="ECO:0000256" key="6">
    <source>
        <dbReference type="ARBA" id="ARBA00023136"/>
    </source>
</evidence>
<proteinExistence type="inferred from homology"/>
<dbReference type="PANTHER" id="PTHR34933:SF3">
    <property type="entry name" value="FLAGELLAR L-RING PROTEIN"/>
    <property type="match status" value="1"/>
</dbReference>
<evidence type="ECO:0000256" key="4">
    <source>
        <dbReference type="ARBA" id="ARBA00011439"/>
    </source>
</evidence>
<dbReference type="PROSITE" id="PS51257">
    <property type="entry name" value="PROKAR_LIPOPROTEIN"/>
    <property type="match status" value="1"/>
</dbReference>
<dbReference type="AlphaFoldDB" id="L7VXU4"/>
<evidence type="ECO:0000256" key="8">
    <source>
        <dbReference type="HAMAP-Rule" id="MF_00415"/>
    </source>
</evidence>
<dbReference type="PRINTS" id="PR01008">
    <property type="entry name" value="FLGLRINGFLGH"/>
</dbReference>
<comment type="similarity">
    <text evidence="3 8">Belongs to the FlgH family.</text>
</comment>
<protein>
    <recommendedName>
        <fullName evidence="8">Flagellar L-ring protein</fullName>
    </recommendedName>
    <alternativeName>
        <fullName evidence="8">Basal body L-ring protein</fullName>
    </alternativeName>
</protein>
<dbReference type="GO" id="GO:0071973">
    <property type="term" value="P:bacterial-type flagellum-dependent cell motility"/>
    <property type="evidence" value="ECO:0007669"/>
    <property type="project" value="InterPro"/>
</dbReference>
<sequence length="232" mass="24490">MKRLLSPSALRLGALLCAAWLAGCASLSPAPPVDVLPTTPPALTTQPRMAPQPATGSLFQQASYRPMFEDRRARMVGDMVTIQIVENITASQKSSSTVDRSSDVSGGITALPFVGSTFTDKTKLAAKSGNAFAGKGGTESANKFEGSITTTVIDVLPNGHLVVAGEKQIGVNQNVDVLRFSGTVDPRLLQPGSIVNSTQVANVRVESRGRGAQSEAQIMGWLGRFFMTILPF</sequence>
<dbReference type="EMBL" id="JX649858">
    <property type="protein sequence ID" value="AGC70975.1"/>
    <property type="molecule type" value="Genomic_DNA"/>
</dbReference>
<keyword evidence="8" id="KW-0449">Lipoprotein</keyword>
<name>L7VXU4_9BACT</name>
<keyword evidence="10" id="KW-0966">Cell projection</keyword>
<keyword evidence="6 8" id="KW-0472">Membrane</keyword>
<evidence type="ECO:0000256" key="2">
    <source>
        <dbReference type="ARBA" id="ARBA00004370"/>
    </source>
</evidence>
<evidence type="ECO:0000313" key="10">
    <source>
        <dbReference type="EMBL" id="AGC70975.1"/>
    </source>
</evidence>
<dbReference type="GO" id="GO:0009279">
    <property type="term" value="C:cell outer membrane"/>
    <property type="evidence" value="ECO:0007669"/>
    <property type="project" value="UniProtKB-SubCell"/>
</dbReference>
<organism evidence="10">
    <name type="scientific">uncultured bacterium A1Q1_fos_660</name>
    <dbReference type="NCBI Taxonomy" id="1256588"/>
    <lineage>
        <taxon>Bacteria</taxon>
        <taxon>environmental samples</taxon>
    </lineage>
</organism>
<comment type="function">
    <text evidence="1 8">Assembles around the rod to form the L-ring and probably protects the motor/basal body from shearing forces during rotation.</text>
</comment>
<evidence type="ECO:0000256" key="3">
    <source>
        <dbReference type="ARBA" id="ARBA00006929"/>
    </source>
</evidence>
<dbReference type="GO" id="GO:0003774">
    <property type="term" value="F:cytoskeletal motor activity"/>
    <property type="evidence" value="ECO:0007669"/>
    <property type="project" value="InterPro"/>
</dbReference>
<evidence type="ECO:0000256" key="1">
    <source>
        <dbReference type="ARBA" id="ARBA00002591"/>
    </source>
</evidence>
<evidence type="ECO:0000256" key="5">
    <source>
        <dbReference type="ARBA" id="ARBA00022729"/>
    </source>
</evidence>
<reference evidence="10" key="1">
    <citation type="submission" date="2012-09" db="EMBL/GenBank/DDBJ databases">
        <title>Metagenomic Characterization of a Microbial Community in Wastewater Detects High Levels of Antibiotic Resistance.</title>
        <authorList>
            <person name="Abrams M."/>
            <person name="Caldwell A."/>
            <person name="Vandaei E."/>
            <person name="Lee W."/>
            <person name="Perrott J."/>
            <person name="Khan S.Y."/>
            <person name="Ta J."/>
            <person name="Romero D."/>
            <person name="Nguyen V."/>
            <person name="Pourmand N."/>
            <person name="Ouverney C.C."/>
        </authorList>
    </citation>
    <scope>NUCLEOTIDE SEQUENCE</scope>
</reference>
<keyword evidence="8" id="KW-0998">Cell outer membrane</keyword>
<gene>
    <name evidence="8" type="primary">flgH</name>
</gene>